<dbReference type="PANTHER" id="PTHR36766:SF70">
    <property type="entry name" value="DISEASE RESISTANCE PROTEIN RGA4"/>
    <property type="match status" value="1"/>
</dbReference>
<dbReference type="EMBL" id="CM007652">
    <property type="protein sequence ID" value="ONI21462.1"/>
    <property type="molecule type" value="Genomic_DNA"/>
</dbReference>
<protein>
    <submittedName>
        <fullName evidence="2">Uncharacterized protein</fullName>
    </submittedName>
</protein>
<organism evidence="2 3">
    <name type="scientific">Prunus persica</name>
    <name type="common">Peach</name>
    <name type="synonym">Amygdalus persica</name>
    <dbReference type="NCBI Taxonomy" id="3760"/>
    <lineage>
        <taxon>Eukaryota</taxon>
        <taxon>Viridiplantae</taxon>
        <taxon>Streptophyta</taxon>
        <taxon>Embryophyta</taxon>
        <taxon>Tracheophyta</taxon>
        <taxon>Spermatophyta</taxon>
        <taxon>Magnoliopsida</taxon>
        <taxon>eudicotyledons</taxon>
        <taxon>Gunneridae</taxon>
        <taxon>Pentapetalae</taxon>
        <taxon>rosids</taxon>
        <taxon>fabids</taxon>
        <taxon>Rosales</taxon>
        <taxon>Rosaceae</taxon>
        <taxon>Amygdaloideae</taxon>
        <taxon>Amygdaleae</taxon>
        <taxon>Prunus</taxon>
    </lineage>
</organism>
<dbReference type="PANTHER" id="PTHR36766">
    <property type="entry name" value="PLANT BROAD-SPECTRUM MILDEW RESISTANCE PROTEIN RPW8"/>
    <property type="match status" value="1"/>
</dbReference>
<reference evidence="2 3" key="1">
    <citation type="journal article" date="2013" name="Nat. Genet.">
        <title>The high-quality draft genome of peach (Prunus persica) identifies unique patterns of genetic diversity, domestication and genome evolution.</title>
        <authorList>
            <consortium name="International Peach Genome Initiative"/>
            <person name="Verde I."/>
            <person name="Abbott A.G."/>
            <person name="Scalabrin S."/>
            <person name="Jung S."/>
            <person name="Shu S."/>
            <person name="Marroni F."/>
            <person name="Zhebentyayeva T."/>
            <person name="Dettori M.T."/>
            <person name="Grimwood J."/>
            <person name="Cattonaro F."/>
            <person name="Zuccolo A."/>
            <person name="Rossini L."/>
            <person name="Jenkins J."/>
            <person name="Vendramin E."/>
            <person name="Meisel L.A."/>
            <person name="Decroocq V."/>
            <person name="Sosinski B."/>
            <person name="Prochnik S."/>
            <person name="Mitros T."/>
            <person name="Policriti A."/>
            <person name="Cipriani G."/>
            <person name="Dondini L."/>
            <person name="Ficklin S."/>
            <person name="Goodstein D.M."/>
            <person name="Xuan P."/>
            <person name="Del Fabbro C."/>
            <person name="Aramini V."/>
            <person name="Copetti D."/>
            <person name="Gonzalez S."/>
            <person name="Horner D.S."/>
            <person name="Falchi R."/>
            <person name="Lucas S."/>
            <person name="Mica E."/>
            <person name="Maldonado J."/>
            <person name="Lazzari B."/>
            <person name="Bielenberg D."/>
            <person name="Pirona R."/>
            <person name="Miculan M."/>
            <person name="Barakat A."/>
            <person name="Testolin R."/>
            <person name="Stella A."/>
            <person name="Tartarini S."/>
            <person name="Tonutti P."/>
            <person name="Arus P."/>
            <person name="Orellana A."/>
            <person name="Wells C."/>
            <person name="Main D."/>
            <person name="Vizzotto G."/>
            <person name="Silva H."/>
            <person name="Salamini F."/>
            <person name="Schmutz J."/>
            <person name="Morgante M."/>
            <person name="Rokhsar D.S."/>
        </authorList>
    </citation>
    <scope>NUCLEOTIDE SEQUENCE [LARGE SCALE GENOMIC DNA]</scope>
    <source>
        <strain evidence="3">cv. Nemared</strain>
    </source>
</reference>
<dbReference type="AlphaFoldDB" id="A0A251QCG0"/>
<evidence type="ECO:0000256" key="1">
    <source>
        <dbReference type="ARBA" id="ARBA00022821"/>
    </source>
</evidence>
<evidence type="ECO:0000313" key="2">
    <source>
        <dbReference type="EMBL" id="ONI21462.1"/>
    </source>
</evidence>
<dbReference type="SUPFAM" id="SSF52058">
    <property type="entry name" value="L domain-like"/>
    <property type="match status" value="1"/>
</dbReference>
<keyword evidence="1" id="KW-0611">Plant defense</keyword>
<dbReference type="Proteomes" id="UP000006882">
    <property type="component" value="Chromosome G2"/>
</dbReference>
<dbReference type="InterPro" id="IPR032675">
    <property type="entry name" value="LRR_dom_sf"/>
</dbReference>
<accession>A0A251QCG0</accession>
<dbReference type="Gene3D" id="3.80.10.10">
    <property type="entry name" value="Ribonuclease Inhibitor"/>
    <property type="match status" value="1"/>
</dbReference>
<dbReference type="Gramene" id="ONI21462">
    <property type="protein sequence ID" value="ONI21462"/>
    <property type="gene ID" value="PRUPE_2G067400"/>
</dbReference>
<name>A0A251QCG0_PRUPE</name>
<proteinExistence type="predicted"/>
<dbReference type="GO" id="GO:0006952">
    <property type="term" value="P:defense response"/>
    <property type="evidence" value="ECO:0007669"/>
    <property type="project" value="UniProtKB-KW"/>
</dbReference>
<gene>
    <name evidence="2" type="ORF">PRUPE_2G067400</name>
</gene>
<keyword evidence="3" id="KW-1185">Reference proteome</keyword>
<evidence type="ECO:0000313" key="3">
    <source>
        <dbReference type="Proteomes" id="UP000006882"/>
    </source>
</evidence>
<sequence length="176" mass="20435">MHLPIDGLQTLLFLEELRICYCPNLEDVPNLDNLTSLLELHIYSKWASLLHISYQFVNRLMPQLVIMFADWPEGWPKLKSLPQQIQHFTSLTSLSIISFNQVETLPEWLGNLTSLTFLGIQRCENLMHLHLVKAMQRLDKLQELVVDGCTRLEERCAKKVGLEWPKISHVPNVTVY</sequence>